<organism evidence="12 13">
    <name type="scientific">Flavilitoribacter nigricans (strain ATCC 23147 / DSM 23189 / NBRC 102662 / NCIMB 1420 / SS-2)</name>
    <name type="common">Lewinella nigricans</name>
    <dbReference type="NCBI Taxonomy" id="1122177"/>
    <lineage>
        <taxon>Bacteria</taxon>
        <taxon>Pseudomonadati</taxon>
        <taxon>Bacteroidota</taxon>
        <taxon>Saprospiria</taxon>
        <taxon>Saprospirales</taxon>
        <taxon>Lewinellaceae</taxon>
        <taxon>Flavilitoribacter</taxon>
    </lineage>
</organism>
<comment type="subunit">
    <text evidence="8">Monomer.</text>
</comment>
<dbReference type="InterPro" id="IPR013825">
    <property type="entry name" value="Topo_IA_cen_sub2"/>
</dbReference>
<dbReference type="Gene3D" id="1.10.460.10">
    <property type="entry name" value="Topoisomerase I, domain 2"/>
    <property type="match status" value="2"/>
</dbReference>
<dbReference type="InterPro" id="IPR000380">
    <property type="entry name" value="Topo_IA"/>
</dbReference>
<dbReference type="Gene3D" id="2.70.20.10">
    <property type="entry name" value="Topoisomerase I, domain 3"/>
    <property type="match status" value="1"/>
</dbReference>
<accession>A0A2D0MZR7</accession>
<comment type="catalytic activity">
    <reaction evidence="1 8">
        <text>ATP-independent breakage of single-stranded DNA, followed by passage and rejoining.</text>
        <dbReference type="EC" id="5.6.2.1"/>
    </reaction>
</comment>
<dbReference type="InterPro" id="IPR028612">
    <property type="entry name" value="Topoisom_1_IA"/>
</dbReference>
<feature type="site" description="Interaction with DNA" evidence="8">
    <location>
        <position position="33"/>
    </location>
</feature>
<protein>
    <recommendedName>
        <fullName evidence="8">DNA topoisomerase 1</fullName>
        <ecNumber evidence="8">5.6.2.1</ecNumber>
    </recommendedName>
    <alternativeName>
        <fullName evidence="8">DNA topoisomerase I</fullName>
    </alternativeName>
</protein>
<dbReference type="SMART" id="SM00437">
    <property type="entry name" value="TOP1Ac"/>
    <property type="match status" value="1"/>
</dbReference>
<evidence type="ECO:0000256" key="8">
    <source>
        <dbReference type="HAMAP-Rule" id="MF_00952"/>
    </source>
</evidence>
<feature type="site" description="Interaction with DNA" evidence="8">
    <location>
        <position position="140"/>
    </location>
</feature>
<dbReference type="InterPro" id="IPR003601">
    <property type="entry name" value="Topo_IA_2"/>
</dbReference>
<evidence type="ECO:0000256" key="2">
    <source>
        <dbReference type="ARBA" id="ARBA00009446"/>
    </source>
</evidence>
<dbReference type="EC" id="5.6.2.1" evidence="8"/>
<dbReference type="CDD" id="cd03363">
    <property type="entry name" value="TOPRIM_TopoIA_TopoI"/>
    <property type="match status" value="1"/>
</dbReference>
<dbReference type="Gene3D" id="1.10.290.10">
    <property type="entry name" value="Topoisomerase I, domain 4"/>
    <property type="match status" value="1"/>
</dbReference>
<keyword evidence="13" id="KW-1185">Reference proteome</keyword>
<dbReference type="PROSITE" id="PS52039">
    <property type="entry name" value="TOPO_IA_2"/>
    <property type="match status" value="1"/>
</dbReference>
<dbReference type="AlphaFoldDB" id="A0A2D0MZR7"/>
<evidence type="ECO:0000256" key="3">
    <source>
        <dbReference type="ARBA" id="ARBA00022723"/>
    </source>
</evidence>
<feature type="region of interest" description="Disordered" evidence="9">
    <location>
        <begin position="837"/>
        <end position="861"/>
    </location>
</feature>
<dbReference type="Gene3D" id="3.40.50.140">
    <property type="match status" value="1"/>
</dbReference>
<gene>
    <name evidence="8" type="primary">topA</name>
    <name evidence="12" type="ORF">CRP01_35380</name>
</gene>
<dbReference type="InterPro" id="IPR023406">
    <property type="entry name" value="Topo_IA_AS"/>
</dbReference>
<dbReference type="InterPro" id="IPR013824">
    <property type="entry name" value="Topo_IA_cen_sub1"/>
</dbReference>
<dbReference type="Proteomes" id="UP000223913">
    <property type="component" value="Unassembled WGS sequence"/>
</dbReference>
<evidence type="ECO:0000259" key="11">
    <source>
        <dbReference type="PROSITE" id="PS52039"/>
    </source>
</evidence>
<dbReference type="PANTHER" id="PTHR42785:SF1">
    <property type="entry name" value="DNA TOPOISOMERASE"/>
    <property type="match status" value="1"/>
</dbReference>
<comment type="function">
    <text evidence="8">Releases the supercoiling and torsional tension of DNA, which is introduced during the DNA replication and transcription, by transiently cleaving and rejoining one strand of the DNA duplex. Introduces a single-strand break via transesterification at a target site in duplex DNA. The scissile phosphodiester is attacked by the catalytic tyrosine of the enzyme, resulting in the formation of a DNA-(5'-phosphotyrosyl)-enzyme intermediate and the expulsion of a 3'-OH DNA strand. The free DNA strand then undergoes passage around the unbroken strand, thus removing DNA supercoils. Finally, in the religation step, the DNA 3'-OH attacks the covalent intermediate to expel the active-site tyrosine and restore the DNA phosphodiester backbone.</text>
</comment>
<evidence type="ECO:0000256" key="9">
    <source>
        <dbReference type="SAM" id="MobiDB-lite"/>
    </source>
</evidence>
<dbReference type="GO" id="GO:0046872">
    <property type="term" value="F:metal ion binding"/>
    <property type="evidence" value="ECO:0007669"/>
    <property type="project" value="UniProtKB-KW"/>
</dbReference>
<dbReference type="OrthoDB" id="9804262at2"/>
<dbReference type="GO" id="GO:0003677">
    <property type="term" value="F:DNA binding"/>
    <property type="evidence" value="ECO:0007669"/>
    <property type="project" value="UniProtKB-KW"/>
</dbReference>
<dbReference type="Pfam" id="PF13368">
    <property type="entry name" value="Toprim_C_rpt"/>
    <property type="match status" value="4"/>
</dbReference>
<feature type="site" description="Interaction with DNA" evidence="8">
    <location>
        <position position="148"/>
    </location>
</feature>
<evidence type="ECO:0000256" key="5">
    <source>
        <dbReference type="ARBA" id="ARBA00023029"/>
    </source>
</evidence>
<feature type="domain" description="Toprim" evidence="10">
    <location>
        <begin position="3"/>
        <end position="113"/>
    </location>
</feature>
<comment type="caution">
    <text evidence="12">The sequence shown here is derived from an EMBL/GenBank/DDBJ whole genome shotgun (WGS) entry which is preliminary data.</text>
</comment>
<evidence type="ECO:0000256" key="6">
    <source>
        <dbReference type="ARBA" id="ARBA00023125"/>
    </source>
</evidence>
<feature type="site" description="Interaction with DNA" evidence="8">
    <location>
        <position position="290"/>
    </location>
</feature>
<evidence type="ECO:0000256" key="7">
    <source>
        <dbReference type="ARBA" id="ARBA00023235"/>
    </source>
</evidence>
<keyword evidence="7 8" id="KW-0413">Isomerase</keyword>
<dbReference type="HAMAP" id="MF_00952">
    <property type="entry name" value="Topoisom_1_prok"/>
    <property type="match status" value="1"/>
</dbReference>
<dbReference type="PRINTS" id="PR00417">
    <property type="entry name" value="PRTPISMRASEI"/>
</dbReference>
<dbReference type="NCBIfam" id="TIGR01051">
    <property type="entry name" value="topA_bact"/>
    <property type="match status" value="1"/>
</dbReference>
<dbReference type="InterPro" id="IPR034149">
    <property type="entry name" value="TOPRIM_TopoI"/>
</dbReference>
<evidence type="ECO:0000313" key="13">
    <source>
        <dbReference type="Proteomes" id="UP000223913"/>
    </source>
</evidence>
<dbReference type="Pfam" id="PF01751">
    <property type="entry name" value="Toprim"/>
    <property type="match status" value="1"/>
</dbReference>
<sequence length="861" mass="98646">MPKNLLIVESPAKAKTIEKILGKDYMVMSSYGHVRDLAKSDGAVDVENNFEPNYIVTPDKKKLVKELKDLVKKVDDVWLATDEDREGEAISWHLCQVLGLDEKETKRIVFREITKPAIQSAIQNPRRVDVNLVNAQQARRILDRLVGYELSGLLWKKIRGKLSAGRVQSVAVKLIVERERQINEFTPTPFYRVLAYFTVVSEQGKEITLRAEAPGRYDDEKDARQFLEACANATFKIDEIDVKPLKRKPTAPFTTSTLQQEASRKLSFSVQRTMQVAQRLYEAGKITYMRTDSTNLSEVALQSIEQEITNQYGKNYAKMRRFKSKNSSAQEAHEAIRPTYIDQHQTNGTRDEQRLYELIWKRTIASQMAEAIVEKTTVRIGISTVKDTQFQATGEVLKFDGFLKVYLESKDDDDEEEAEGMLPPLKVGQQLPLQYMTATERFTRPPARFTEAGLVSKLEELGIGRPSTYAPTISKIMEEARGYVVKETREGKEREYQELTLKSGDISAKTLSEITGTVKNRLFPTDMGITVSDFLDEHFQRVMDYSFTADIEKKFDNIAEGSQEWTEMLKKFYTPFHELVEETIENAERPSRERILGKDPETGRTLLTRMSRRGPVIQIGAPDELEEDEKPKYANLQPGQSMETITYEEALKLFQLPKDLGEFQNKPVSVGVGRFGPYVKHDDKYVSIPRGEDPLELTMERAQELIIEKQKADAPFTSYKGEPVYKGKGRFGPFVKYKDLFVNIPRRYNPEELTPEEAFELIEAKLEKEANRYIHKWEDEKISVENGRWGPFIRFGKKNVKIPKVDGERVTSEMAAEFTLEQVKEFITAEIPDAFKEKKKATKKKTTTKKAPAKKTTAKKK</sequence>
<dbReference type="InterPro" id="IPR025589">
    <property type="entry name" value="Toprim_C_rpt"/>
</dbReference>
<dbReference type="CDD" id="cd00186">
    <property type="entry name" value="TOP1Ac"/>
    <property type="match status" value="1"/>
</dbReference>
<evidence type="ECO:0000313" key="12">
    <source>
        <dbReference type="EMBL" id="PHN01771.1"/>
    </source>
</evidence>
<dbReference type="GO" id="GO:0006265">
    <property type="term" value="P:DNA topological change"/>
    <property type="evidence" value="ECO:0007669"/>
    <property type="project" value="UniProtKB-UniRule"/>
</dbReference>
<keyword evidence="3" id="KW-0479">Metal-binding</keyword>
<dbReference type="SMART" id="SM00493">
    <property type="entry name" value="TOPRIM"/>
    <property type="match status" value="1"/>
</dbReference>
<dbReference type="PROSITE" id="PS00396">
    <property type="entry name" value="TOPO_IA_1"/>
    <property type="match status" value="1"/>
</dbReference>
<dbReference type="EMBL" id="PDUD01000049">
    <property type="protein sequence ID" value="PHN01771.1"/>
    <property type="molecule type" value="Genomic_DNA"/>
</dbReference>
<comment type="similarity">
    <text evidence="2 8">Belongs to the type IA topoisomerase family.</text>
</comment>
<feature type="site" description="Interaction with DNA" evidence="8">
    <location>
        <position position="155"/>
    </location>
</feature>
<dbReference type="InterPro" id="IPR006171">
    <property type="entry name" value="TOPRIM_dom"/>
</dbReference>
<keyword evidence="4" id="KW-0460">Magnesium</keyword>
<dbReference type="InterPro" id="IPR013826">
    <property type="entry name" value="Topo_IA_cen_sub3"/>
</dbReference>
<reference evidence="12 13" key="1">
    <citation type="submission" date="2017-10" db="EMBL/GenBank/DDBJ databases">
        <title>The draft genome sequence of Lewinella nigricans NBRC 102662.</title>
        <authorList>
            <person name="Wang K."/>
        </authorList>
    </citation>
    <scope>NUCLEOTIDE SEQUENCE [LARGE SCALE GENOMIC DNA]</scope>
    <source>
        <strain evidence="12 13">NBRC 102662</strain>
    </source>
</reference>
<dbReference type="RefSeq" id="WP_099154818.1">
    <property type="nucleotide sequence ID" value="NZ_PDUD01000049.1"/>
</dbReference>
<dbReference type="SMART" id="SM00436">
    <property type="entry name" value="TOP1Bc"/>
    <property type="match status" value="1"/>
</dbReference>
<feature type="site" description="Interaction with DNA" evidence="8">
    <location>
        <position position="139"/>
    </location>
</feature>
<feature type="region of interest" description="Interaction with DNA" evidence="8">
    <location>
        <begin position="163"/>
        <end position="168"/>
    </location>
</feature>
<keyword evidence="6 8" id="KW-0238">DNA-binding</keyword>
<feature type="site" description="Interaction with DNA" evidence="8">
    <location>
        <position position="143"/>
    </location>
</feature>
<evidence type="ECO:0000259" key="10">
    <source>
        <dbReference type="PROSITE" id="PS50880"/>
    </source>
</evidence>
<dbReference type="SUPFAM" id="SSF56712">
    <property type="entry name" value="Prokaryotic type I DNA topoisomerase"/>
    <property type="match status" value="1"/>
</dbReference>
<dbReference type="Pfam" id="PF01131">
    <property type="entry name" value="Topoisom_bac"/>
    <property type="match status" value="1"/>
</dbReference>
<dbReference type="InterPro" id="IPR013497">
    <property type="entry name" value="Topo_IA_cen"/>
</dbReference>
<evidence type="ECO:0000256" key="1">
    <source>
        <dbReference type="ARBA" id="ARBA00000213"/>
    </source>
</evidence>
<dbReference type="InterPro" id="IPR023405">
    <property type="entry name" value="Topo_IA_core_domain"/>
</dbReference>
<dbReference type="InterPro" id="IPR003602">
    <property type="entry name" value="Topo_IA_DNA-bd_dom"/>
</dbReference>
<evidence type="ECO:0000256" key="4">
    <source>
        <dbReference type="ARBA" id="ARBA00022842"/>
    </source>
</evidence>
<proteinExistence type="inferred from homology"/>
<feature type="site" description="Interaction with DNA" evidence="8">
    <location>
        <position position="481"/>
    </location>
</feature>
<feature type="active site" description="O-(5'-phospho-DNA)-tyrosine intermediate" evidence="8">
    <location>
        <position position="288"/>
    </location>
</feature>
<keyword evidence="5 8" id="KW-0799">Topoisomerase</keyword>
<dbReference type="PROSITE" id="PS50880">
    <property type="entry name" value="TOPRIM"/>
    <property type="match status" value="1"/>
</dbReference>
<feature type="domain" description="Topo IA-type catalytic" evidence="11">
    <location>
        <begin position="129"/>
        <end position="580"/>
    </location>
</feature>
<name>A0A2D0MZR7_FLAN2</name>
<dbReference type="InterPro" id="IPR005733">
    <property type="entry name" value="TopoI_bac-type"/>
</dbReference>
<dbReference type="GO" id="GO:0003917">
    <property type="term" value="F:DNA topoisomerase type I (single strand cut, ATP-independent) activity"/>
    <property type="evidence" value="ECO:0007669"/>
    <property type="project" value="UniProtKB-UniRule"/>
</dbReference>
<dbReference type="PANTHER" id="PTHR42785">
    <property type="entry name" value="DNA TOPOISOMERASE, TYPE IA, CORE"/>
    <property type="match status" value="1"/>
</dbReference>